<dbReference type="PANTHER" id="PTHR47843:SF5">
    <property type="entry name" value="BTB_POZ DOMAIN PROTEIN"/>
    <property type="match status" value="1"/>
</dbReference>
<dbReference type="GeneID" id="70252527"/>
<evidence type="ECO:0000256" key="1">
    <source>
        <dbReference type="SAM" id="MobiDB-lite"/>
    </source>
</evidence>
<dbReference type="PANTHER" id="PTHR47843">
    <property type="entry name" value="BTB DOMAIN-CONTAINING PROTEIN-RELATED"/>
    <property type="match status" value="1"/>
</dbReference>
<accession>A0AAD4PV10</accession>
<proteinExistence type="predicted"/>
<keyword evidence="4" id="KW-1185">Reference proteome</keyword>
<feature type="domain" description="BTB" evidence="2">
    <location>
        <begin position="23"/>
        <end position="92"/>
    </location>
</feature>
<dbReference type="Pfam" id="PF00651">
    <property type="entry name" value="BTB"/>
    <property type="match status" value="1"/>
</dbReference>
<dbReference type="Proteomes" id="UP001201262">
    <property type="component" value="Unassembled WGS sequence"/>
</dbReference>
<feature type="region of interest" description="Disordered" evidence="1">
    <location>
        <begin position="121"/>
        <end position="188"/>
    </location>
</feature>
<sequence length="305" mass="34346">MTNRAHEELMNSLKVLYAKGDYSDLTITCHGTHYRVHKAVVCPRSEFFASACRENSSEVAYNEKKLDLPDDDPTAVQNVLHYLYHLDYSSTSLDIPDKCNGYVNGVKNQNENEINWKINGHDKGLITDSPGPEMAHVESPEELETNLKKKKNKKKGKKKATSTELAVQDDSNAESKDSLPGDPELYEGETVVPTDESLGSITNLITHAKVYALSKKYSIEGLRLLALGKFQDEIRETWTSNEFLLAAKEVYTSTSSEDREIRDTVTTSLYKHPELLDMEETEQMMKGLDLGYDLLMHVRTKGGFS</sequence>
<dbReference type="PROSITE" id="PS50097">
    <property type="entry name" value="BTB"/>
    <property type="match status" value="1"/>
</dbReference>
<name>A0AAD4PV10_9EURO</name>
<evidence type="ECO:0000313" key="4">
    <source>
        <dbReference type="Proteomes" id="UP001201262"/>
    </source>
</evidence>
<comment type="caution">
    <text evidence="3">The sequence shown here is derived from an EMBL/GenBank/DDBJ whole genome shotgun (WGS) entry which is preliminary data.</text>
</comment>
<dbReference type="EMBL" id="JAJTJA010000010">
    <property type="protein sequence ID" value="KAH8692864.1"/>
    <property type="molecule type" value="Genomic_DNA"/>
</dbReference>
<dbReference type="AlphaFoldDB" id="A0AAD4PV10"/>
<gene>
    <name evidence="3" type="ORF">BGW36DRAFT_464088</name>
</gene>
<dbReference type="SUPFAM" id="SSF54695">
    <property type="entry name" value="POZ domain"/>
    <property type="match status" value="1"/>
</dbReference>
<evidence type="ECO:0000313" key="3">
    <source>
        <dbReference type="EMBL" id="KAH8692864.1"/>
    </source>
</evidence>
<evidence type="ECO:0000259" key="2">
    <source>
        <dbReference type="PROSITE" id="PS50097"/>
    </source>
</evidence>
<dbReference type="CDD" id="cd18186">
    <property type="entry name" value="BTB_POZ_ZBTB_KLHL-like"/>
    <property type="match status" value="1"/>
</dbReference>
<dbReference type="RefSeq" id="XP_046068737.1">
    <property type="nucleotide sequence ID" value="XM_046222240.1"/>
</dbReference>
<dbReference type="InterPro" id="IPR011333">
    <property type="entry name" value="SKP1/BTB/POZ_sf"/>
</dbReference>
<reference evidence="3" key="1">
    <citation type="submission" date="2021-12" db="EMBL/GenBank/DDBJ databases">
        <title>Convergent genome expansion in fungi linked to evolution of root-endophyte symbiosis.</title>
        <authorList>
            <consortium name="DOE Joint Genome Institute"/>
            <person name="Ke Y.-H."/>
            <person name="Bonito G."/>
            <person name="Liao H.-L."/>
            <person name="Looney B."/>
            <person name="Rojas-Flechas A."/>
            <person name="Nash J."/>
            <person name="Hameed K."/>
            <person name="Schadt C."/>
            <person name="Martin F."/>
            <person name="Crous P.W."/>
            <person name="Miettinen O."/>
            <person name="Magnuson J.K."/>
            <person name="Labbe J."/>
            <person name="Jacobson D."/>
            <person name="Doktycz M.J."/>
            <person name="Veneault-Fourrey C."/>
            <person name="Kuo A."/>
            <person name="Mondo S."/>
            <person name="Calhoun S."/>
            <person name="Riley R."/>
            <person name="Ohm R."/>
            <person name="LaButti K."/>
            <person name="Andreopoulos B."/>
            <person name="Pangilinan J."/>
            <person name="Nolan M."/>
            <person name="Tritt A."/>
            <person name="Clum A."/>
            <person name="Lipzen A."/>
            <person name="Daum C."/>
            <person name="Barry K."/>
            <person name="Grigoriev I.V."/>
            <person name="Vilgalys R."/>
        </authorList>
    </citation>
    <scope>NUCLEOTIDE SEQUENCE</scope>
    <source>
        <strain evidence="3">PMI_201</strain>
    </source>
</reference>
<protein>
    <recommendedName>
        <fullName evidence="2">BTB domain-containing protein</fullName>
    </recommendedName>
</protein>
<dbReference type="Gene3D" id="3.30.710.10">
    <property type="entry name" value="Potassium Channel Kv1.1, Chain A"/>
    <property type="match status" value="1"/>
</dbReference>
<dbReference type="InterPro" id="IPR000210">
    <property type="entry name" value="BTB/POZ_dom"/>
</dbReference>
<feature type="compositionally biased region" description="Basic residues" evidence="1">
    <location>
        <begin position="148"/>
        <end position="160"/>
    </location>
</feature>
<organism evidence="3 4">
    <name type="scientific">Talaromyces proteolyticus</name>
    <dbReference type="NCBI Taxonomy" id="1131652"/>
    <lineage>
        <taxon>Eukaryota</taxon>
        <taxon>Fungi</taxon>
        <taxon>Dikarya</taxon>
        <taxon>Ascomycota</taxon>
        <taxon>Pezizomycotina</taxon>
        <taxon>Eurotiomycetes</taxon>
        <taxon>Eurotiomycetidae</taxon>
        <taxon>Eurotiales</taxon>
        <taxon>Trichocomaceae</taxon>
        <taxon>Talaromyces</taxon>
        <taxon>Talaromyces sect. Bacilispori</taxon>
    </lineage>
</organism>